<evidence type="ECO:0000259" key="6">
    <source>
        <dbReference type="PROSITE" id="PS51677"/>
    </source>
</evidence>
<sequence>MWGKMSKASIRRRVIAGGLTTASMMQRLKLMQDARGRGAIFTLHHVRPYQARQPDPNRHLEITPQFLATALRTLWRENYEFIALDQVPERLAAPSSTRPFAAFTLDDAYRNTQTMALPIFEHFEAPCTVFACQGLSNRSHTLWWETLAALVRKADHVELSIDGVTTAVSAQTTDNKQHAFEQIAQRIAQSDEAAAIHALNALALHHGINSVEMVEDAIMSTTELRDFASHPLVTLGAHSVSHRALTKLSNEDLAQDILDSVDYIEGVSGERPTSFAYPYGDARSVDERTAQAVRDAGLKLAVTTKPGTLNAHHQAALYTLPRISLNGYFQTPQHVNALASGIPFKLFRQG</sequence>
<evidence type="ECO:0000256" key="4">
    <source>
        <dbReference type="ARBA" id="ARBA00022729"/>
    </source>
</evidence>
<dbReference type="SUPFAM" id="SSF88713">
    <property type="entry name" value="Glycoside hydrolase/deacetylase"/>
    <property type="match status" value="1"/>
</dbReference>
<feature type="domain" description="NodB homology" evidence="6">
    <location>
        <begin position="99"/>
        <end position="350"/>
    </location>
</feature>
<dbReference type="InterPro" id="IPR002509">
    <property type="entry name" value="NODB_dom"/>
</dbReference>
<reference evidence="7 8" key="1">
    <citation type="submission" date="2016-09" db="EMBL/GenBank/DDBJ databases">
        <title>Rhizobium oryziradicis sp. nov., isolated from the root of rice.</title>
        <authorList>
            <person name="Zhao J."/>
            <person name="Zhang X."/>
        </authorList>
    </citation>
    <scope>NUCLEOTIDE SEQUENCE [LARGE SCALE GENOMIC DNA]</scope>
    <source>
        <strain evidence="7 8">N19</strain>
    </source>
</reference>
<evidence type="ECO:0000313" key="7">
    <source>
        <dbReference type="EMBL" id="OLP45628.1"/>
    </source>
</evidence>
<dbReference type="Gene3D" id="3.20.20.370">
    <property type="entry name" value="Glycoside hydrolase/deacetylase"/>
    <property type="match status" value="1"/>
</dbReference>
<dbReference type="PANTHER" id="PTHR34216">
    <property type="match status" value="1"/>
</dbReference>
<dbReference type="InterPro" id="IPR051398">
    <property type="entry name" value="Polysacch_Deacetylase"/>
</dbReference>
<dbReference type="InterPro" id="IPR011330">
    <property type="entry name" value="Glyco_hydro/deAcase_b/a-brl"/>
</dbReference>
<dbReference type="GO" id="GO:0016810">
    <property type="term" value="F:hydrolase activity, acting on carbon-nitrogen (but not peptide) bonds"/>
    <property type="evidence" value="ECO:0007669"/>
    <property type="project" value="InterPro"/>
</dbReference>
<comment type="caution">
    <text evidence="7">The sequence shown here is derived from an EMBL/GenBank/DDBJ whole genome shotgun (WGS) entry which is preliminary data.</text>
</comment>
<dbReference type="GO" id="GO:0005975">
    <property type="term" value="P:carbohydrate metabolic process"/>
    <property type="evidence" value="ECO:0007669"/>
    <property type="project" value="InterPro"/>
</dbReference>
<name>A0A1Q8ZUP9_9HYPH</name>
<evidence type="ECO:0000256" key="3">
    <source>
        <dbReference type="ARBA" id="ARBA00020071"/>
    </source>
</evidence>
<dbReference type="Pfam" id="PF01522">
    <property type="entry name" value="Polysacc_deac_1"/>
    <property type="match status" value="1"/>
</dbReference>
<dbReference type="AlphaFoldDB" id="A0A1Q8ZUP9"/>
<gene>
    <name evidence="7" type="ORF">BJF95_10740</name>
</gene>
<proteinExistence type="inferred from homology"/>
<evidence type="ECO:0000256" key="2">
    <source>
        <dbReference type="ARBA" id="ARBA00010973"/>
    </source>
</evidence>
<dbReference type="Proteomes" id="UP000186894">
    <property type="component" value="Unassembled WGS sequence"/>
</dbReference>
<comment type="function">
    <text evidence="1">Is involved in generating a small heat-stable compound (Nod), an acylated oligomer of N-acetylglucosamine, that stimulates mitosis in various plant protoplasts.</text>
</comment>
<comment type="similarity">
    <text evidence="2">Belongs to the polysaccharide deacetylase family.</text>
</comment>
<dbReference type="EMBL" id="MKIM01000024">
    <property type="protein sequence ID" value="OLP45628.1"/>
    <property type="molecule type" value="Genomic_DNA"/>
</dbReference>
<keyword evidence="4" id="KW-0732">Signal</keyword>
<evidence type="ECO:0000256" key="5">
    <source>
        <dbReference type="ARBA" id="ARBA00032976"/>
    </source>
</evidence>
<accession>A0A1Q8ZUP9</accession>
<dbReference type="PROSITE" id="PS51677">
    <property type="entry name" value="NODB"/>
    <property type="match status" value="1"/>
</dbReference>
<evidence type="ECO:0000256" key="1">
    <source>
        <dbReference type="ARBA" id="ARBA00003236"/>
    </source>
</evidence>
<dbReference type="PANTHER" id="PTHR34216:SF7">
    <property type="entry name" value="POLY-BETA-1,6-N-ACETYL-D-GLUCOSAMINE N-DEACETYLASE"/>
    <property type="match status" value="1"/>
</dbReference>
<protein>
    <recommendedName>
        <fullName evidence="3">Chitooligosaccharide deacetylase</fullName>
    </recommendedName>
    <alternativeName>
        <fullName evidence="5">Nodulation protein B</fullName>
    </alternativeName>
</protein>
<keyword evidence="8" id="KW-1185">Reference proteome</keyword>
<organism evidence="7 8">
    <name type="scientific">Rhizobium oryziradicis</name>
    <dbReference type="NCBI Taxonomy" id="1867956"/>
    <lineage>
        <taxon>Bacteria</taxon>
        <taxon>Pseudomonadati</taxon>
        <taxon>Pseudomonadota</taxon>
        <taxon>Alphaproteobacteria</taxon>
        <taxon>Hyphomicrobiales</taxon>
        <taxon>Rhizobiaceae</taxon>
        <taxon>Rhizobium/Agrobacterium group</taxon>
        <taxon>Rhizobium</taxon>
    </lineage>
</organism>
<dbReference type="STRING" id="1867956.BJF95_10740"/>
<evidence type="ECO:0000313" key="8">
    <source>
        <dbReference type="Proteomes" id="UP000186894"/>
    </source>
</evidence>